<reference evidence="2 3" key="1">
    <citation type="journal article" date="2012" name="ISME J.">
        <title>Genomic insights to SAR86, an abundant and uncultivated marine bacterial lineage.</title>
        <authorList>
            <person name="Dupont C.L."/>
            <person name="Rusch D.B."/>
            <person name="Yooseph S."/>
            <person name="Lombardo M.J."/>
            <person name="Richter R.A."/>
            <person name="Valas R."/>
            <person name="Novotny M."/>
            <person name="Yee-Greenbaum J."/>
            <person name="Selengut J.D."/>
            <person name="Haft D.H."/>
            <person name="Halpern A.L."/>
            <person name="Lasken R.S."/>
            <person name="Nealson K."/>
            <person name="Friedman R."/>
            <person name="Venter J.C."/>
        </authorList>
    </citation>
    <scope>NUCLEOTIDE SEQUENCE [LARGE SCALE GENOMIC DNA]</scope>
</reference>
<dbReference type="HOGENOM" id="CLU_3239443_0_0_6"/>
<evidence type="ECO:0000313" key="3">
    <source>
        <dbReference type="Proteomes" id="UP000010116"/>
    </source>
</evidence>
<keyword evidence="1" id="KW-1133">Transmembrane helix</keyword>
<keyword evidence="1" id="KW-0812">Transmembrane</keyword>
<dbReference type="Proteomes" id="UP000010116">
    <property type="component" value="Unassembled WGS sequence"/>
</dbReference>
<gene>
    <name evidence="2" type="ORF">NT02SARS_1244</name>
</gene>
<evidence type="ECO:0000313" key="2">
    <source>
        <dbReference type="EMBL" id="EJP72431.1"/>
    </source>
</evidence>
<feature type="transmembrane region" description="Helical" evidence="1">
    <location>
        <begin position="20"/>
        <end position="40"/>
    </location>
</feature>
<name>J5KHI2_9GAMM</name>
<organism evidence="2 3">
    <name type="scientific">SAR86 cluster bacterium SAR86B</name>
    <dbReference type="NCBI Taxonomy" id="1123867"/>
    <lineage>
        <taxon>Bacteria</taxon>
        <taxon>Pseudomonadati</taxon>
        <taxon>Pseudomonadota</taxon>
        <taxon>Gammaproteobacteria</taxon>
        <taxon>SAR86 cluster</taxon>
    </lineage>
</organism>
<accession>J5KHI2</accession>
<keyword evidence="1" id="KW-0472">Membrane</keyword>
<protein>
    <submittedName>
        <fullName evidence="2">Uncharacterized protein</fullName>
    </submittedName>
</protein>
<evidence type="ECO:0000256" key="1">
    <source>
        <dbReference type="SAM" id="Phobius"/>
    </source>
</evidence>
<dbReference type="AlphaFoldDB" id="J5KHI2"/>
<sequence>MLGFGIIRLLKIASDGVPDLFYLLIFLLEIITAFIGFWLIKKK</sequence>
<dbReference type="EMBL" id="JH611193">
    <property type="protein sequence ID" value="EJP72431.1"/>
    <property type="molecule type" value="Genomic_DNA"/>
</dbReference>
<proteinExistence type="predicted"/>